<dbReference type="EMBL" id="JAHBBD010000014">
    <property type="protein sequence ID" value="MBW3083108.1"/>
    <property type="molecule type" value="Genomic_DNA"/>
</dbReference>
<proteinExistence type="predicted"/>
<reference evidence="1 2" key="1">
    <citation type="submission" date="2021-05" db="EMBL/GenBank/DDBJ databases">
        <title>Phylogenetic classification of ten novel species belonging to the genus Bifidobacterium comprising B. colchicus sp. nov., B. abeli sp. nov., B. bicoloris sp. nov., B. guerezis sp. nov., B. rosaliae sp. nov., B. santillanensis sp. nov., B. argentati sp. nov., B. amazzoni sp. nov., B. pluviali sp. nov., and B. pinnaculum sp. nov.</title>
        <authorList>
            <person name="Lugli G.A."/>
            <person name="Ruiz Garcia L."/>
            <person name="Margolles A."/>
            <person name="Ventura M."/>
        </authorList>
    </citation>
    <scope>NUCLEOTIDE SEQUENCE [LARGE SCALE GENOMIC DNA]</scope>
    <source>
        <strain evidence="1 2">6T3</strain>
    </source>
</reference>
<comment type="caution">
    <text evidence="1">The sequence shown here is derived from an EMBL/GenBank/DDBJ whole genome shotgun (WGS) entry which is preliminary data.</text>
</comment>
<name>A0ABS6W9D2_9BIFI</name>
<dbReference type="Proteomes" id="UP000812844">
    <property type="component" value="Unassembled WGS sequence"/>
</dbReference>
<sequence>MPLSISARFLANCYQGRDSGGVPERYPSADRLYKALVSTAYTTFQFKKQRVHSAEGLDDADIELALRWLEGNPPDAVYLPPAISDSEGESANVTVYRDKGYIDSTKGKKRSKVASANAAVSVYYDDAGRPLTWQWKDIPPSEALAALVALCAEVPYLGEACSKVRLSVSVEEQFPLVGALLRDESDGFETLRAHGLVFAYPGCGRLEDLDDGYARNNFAPGKPVREREDEQNLLQSSPMNSTVGIATYLRPKHDLKALVPWPRGILIPVTPDAMERMSDEWNPPESEYVGWAVALHRFLVKEWGIDPPAALIGKYQKDAGMPQPANNIAIHLLTERIKAKYADVLPDMIVDYLPALLLMLPEHMPDDEVIELYETCKRSAGRSLYFSRNSQRVRLGEPIRIDTARFWNPPATGTVRFWFPSPMSIAETRAIPDPAGRRHWGSREALYLSLGHVWRDHFLSDDRASKYEERMWSFVDRVRRDESLRFRVLDARTVHRPNMIDYIHRAHMSNVVRGLSALIAIGSDVCDLNQAVLAIGQSRHLGGGFLLPVDLPANCLGTNDCDGQEVPIWLT</sequence>
<evidence type="ECO:0000313" key="2">
    <source>
        <dbReference type="Proteomes" id="UP000812844"/>
    </source>
</evidence>
<dbReference type="NCBIfam" id="TIGR02165">
    <property type="entry name" value="cas5_6_GSU0054"/>
    <property type="match status" value="1"/>
</dbReference>
<accession>A0ABS6W9D2</accession>
<gene>
    <name evidence="1" type="primary">cas5u6u</name>
    <name evidence="1" type="ORF">KIH73_06950</name>
</gene>
<organism evidence="1 2">
    <name type="scientific">Bifidobacterium phasiani</name>
    <dbReference type="NCBI Taxonomy" id="2834431"/>
    <lineage>
        <taxon>Bacteria</taxon>
        <taxon>Bacillati</taxon>
        <taxon>Actinomycetota</taxon>
        <taxon>Actinomycetes</taxon>
        <taxon>Bifidobacteriales</taxon>
        <taxon>Bifidobacteriaceae</taxon>
        <taxon>Bifidobacterium</taxon>
    </lineage>
</organism>
<protein>
    <submittedName>
        <fullName evidence="1">Type I-U CRISPR-associated protein Cas5/Cas6</fullName>
    </submittedName>
</protein>
<keyword evidence="2" id="KW-1185">Reference proteome</keyword>
<evidence type="ECO:0000313" key="1">
    <source>
        <dbReference type="EMBL" id="MBW3083108.1"/>
    </source>
</evidence>
<dbReference type="RefSeq" id="WP_219081925.1">
    <property type="nucleotide sequence ID" value="NZ_JAHBBD010000014.1"/>
</dbReference>
<dbReference type="InterPro" id="IPR019089">
    <property type="entry name" value="Cas_GSU0054"/>
</dbReference>